<organism evidence="7">
    <name type="scientific">Fusarium oxysporum f. sp. vasinfectum 25433</name>
    <dbReference type="NCBI Taxonomy" id="1089449"/>
    <lineage>
        <taxon>Eukaryota</taxon>
        <taxon>Fungi</taxon>
        <taxon>Dikarya</taxon>
        <taxon>Ascomycota</taxon>
        <taxon>Pezizomycotina</taxon>
        <taxon>Sordariomycetes</taxon>
        <taxon>Hypocreomycetidae</taxon>
        <taxon>Hypocreales</taxon>
        <taxon>Nectriaceae</taxon>
        <taxon>Fusarium</taxon>
        <taxon>Fusarium oxysporum species complex</taxon>
    </lineage>
</organism>
<feature type="domain" description="Amino acid permease/ SLC12A" evidence="6">
    <location>
        <begin position="40"/>
        <end position="508"/>
    </location>
</feature>
<dbReference type="HOGENOM" id="CLU_007946_12_1_1"/>
<dbReference type="PANTHER" id="PTHR43341">
    <property type="entry name" value="AMINO ACID PERMEASE"/>
    <property type="match status" value="1"/>
</dbReference>
<keyword evidence="2 5" id="KW-0812">Transmembrane</keyword>
<dbReference type="Proteomes" id="UP000030701">
    <property type="component" value="Unassembled WGS sequence"/>
</dbReference>
<name>X0KQX6_FUSOX</name>
<proteinExistence type="predicted"/>
<feature type="transmembrane region" description="Helical" evidence="5">
    <location>
        <begin position="404"/>
        <end position="430"/>
    </location>
</feature>
<feature type="transmembrane region" description="Helical" evidence="5">
    <location>
        <begin position="274"/>
        <end position="296"/>
    </location>
</feature>
<feature type="transmembrane region" description="Helical" evidence="5">
    <location>
        <begin position="333"/>
        <end position="358"/>
    </location>
</feature>
<evidence type="ECO:0000256" key="2">
    <source>
        <dbReference type="ARBA" id="ARBA00022692"/>
    </source>
</evidence>
<feature type="transmembrane region" description="Helical" evidence="5">
    <location>
        <begin position="120"/>
        <end position="142"/>
    </location>
</feature>
<feature type="transmembrane region" description="Helical" evidence="5">
    <location>
        <begin position="451"/>
        <end position="473"/>
    </location>
</feature>
<evidence type="ECO:0000256" key="5">
    <source>
        <dbReference type="SAM" id="Phobius"/>
    </source>
</evidence>
<dbReference type="InterPro" id="IPR050524">
    <property type="entry name" value="APC_YAT"/>
</dbReference>
<dbReference type="AlphaFoldDB" id="X0KQX6"/>
<feature type="transmembrane region" description="Helical" evidence="5">
    <location>
        <begin position="42"/>
        <end position="61"/>
    </location>
</feature>
<feature type="transmembrane region" description="Helical" evidence="5">
    <location>
        <begin position="186"/>
        <end position="203"/>
    </location>
</feature>
<protein>
    <recommendedName>
        <fullName evidence="6">Amino acid permease/ SLC12A domain-containing protein</fullName>
    </recommendedName>
</protein>
<evidence type="ECO:0000259" key="6">
    <source>
        <dbReference type="Pfam" id="PF00324"/>
    </source>
</evidence>
<evidence type="ECO:0000313" key="7">
    <source>
        <dbReference type="EMBL" id="EXM16014.1"/>
    </source>
</evidence>
<dbReference type="OrthoDB" id="10062876at2759"/>
<feature type="transmembrane region" description="Helical" evidence="5">
    <location>
        <begin position="485"/>
        <end position="504"/>
    </location>
</feature>
<dbReference type="Gene3D" id="1.20.1740.10">
    <property type="entry name" value="Amino acid/polyamine transporter I"/>
    <property type="match status" value="1"/>
</dbReference>
<reference evidence="7" key="1">
    <citation type="submission" date="2011-11" db="EMBL/GenBank/DDBJ databases">
        <title>The Genome Sequence of Fusarium oxysporum Cotton.</title>
        <authorList>
            <consortium name="The Broad Institute Genome Sequencing Platform"/>
            <person name="Ma L.-J."/>
            <person name="Gale L.R."/>
            <person name="Schwartz D.C."/>
            <person name="Zhou S."/>
            <person name="Corby-Kistler H."/>
            <person name="Young S.K."/>
            <person name="Zeng Q."/>
            <person name="Gargeya S."/>
            <person name="Fitzgerald M."/>
            <person name="Haas B."/>
            <person name="Abouelleil A."/>
            <person name="Alvarado L."/>
            <person name="Arachchi H.M."/>
            <person name="Berlin A."/>
            <person name="Brown A."/>
            <person name="Chapman S.B."/>
            <person name="Chen Z."/>
            <person name="Dunbar C."/>
            <person name="Freedman E."/>
            <person name="Gearin G."/>
            <person name="Goldberg J."/>
            <person name="Griggs A."/>
            <person name="Gujja S."/>
            <person name="Heiman D."/>
            <person name="Howarth C."/>
            <person name="Larson L."/>
            <person name="Lui A."/>
            <person name="MacDonald P.J.P."/>
            <person name="Montmayeur A."/>
            <person name="Murphy C."/>
            <person name="Neiman D."/>
            <person name="Pearson M."/>
            <person name="Priest M."/>
            <person name="Roberts A."/>
            <person name="Saif S."/>
            <person name="Shea T."/>
            <person name="Shenoy N."/>
            <person name="Sisk P."/>
            <person name="Stolte C."/>
            <person name="Sykes S."/>
            <person name="Wortman J."/>
            <person name="Nusbaum C."/>
            <person name="Birren B."/>
        </authorList>
    </citation>
    <scope>NUCLEOTIDE SEQUENCE [LARGE SCALE GENOMIC DNA]</scope>
    <source>
        <strain evidence="7">25433</strain>
    </source>
</reference>
<feature type="transmembrane region" description="Helical" evidence="5">
    <location>
        <begin position="378"/>
        <end position="398"/>
    </location>
</feature>
<evidence type="ECO:0000256" key="1">
    <source>
        <dbReference type="ARBA" id="ARBA00004141"/>
    </source>
</evidence>
<dbReference type="GO" id="GO:0016020">
    <property type="term" value="C:membrane"/>
    <property type="evidence" value="ECO:0007669"/>
    <property type="project" value="UniProtKB-SubCell"/>
</dbReference>
<feature type="transmembrane region" description="Helical" evidence="5">
    <location>
        <begin position="235"/>
        <end position="254"/>
    </location>
</feature>
<gene>
    <name evidence="7" type="ORF">FOTG_15672</name>
</gene>
<dbReference type="PIRSF" id="PIRSF006060">
    <property type="entry name" value="AA_transporter"/>
    <property type="match status" value="1"/>
</dbReference>
<keyword evidence="3 5" id="KW-1133">Transmembrane helix</keyword>
<sequence>MLSDEEKHSKGSVGGDATSIQYVDDQGMGHLHRRLNNRQIQLIAAGGSIGTALFISIGGGLAKGGPGSLLIAYTLYSLVLALVNNSIAEMNTYMPVAGGFVRLAGYWVDDALGFLAGWNFFFYEALIIPFEITALTGVISYWNADVLTTGPTAGVCAAVIVCYGLLNILAVRFYGEAEFWLSGGKLILIFILFAFTFVTMCGGNPEHDAYGFRHFTNPGSFATYLSGGDKGRFEGFLAALFSASFTIVGPEYISMVSAEAQRPSFTIKNAFKTVYYRFCIFFIVGALAVGIVCAYNDPTLVEIYFGTGGGSGAASSPYVIAMTNLSINGLPHLVNFLILTSIFSAGNTYTYCATRALYSLSLEGHAPHFLRYCNKAGVPVYCFCVVMCFPFLSFLQVANGSAKVLGWFVSIVTGGGLITFMVMSITYINYHRACVAQGVDRKASRPYYGYFQPYGAYIALALQFVITMTYGYYAFRPKFDIEVFFQNYSMQILAVILFGGWKIFKKTRYIRPHEVDLTWERPQIDAYEPTFTEPPVGFWTEMVQMVVPSFRKNRKIEEA</sequence>
<keyword evidence="4 5" id="KW-0472">Membrane</keyword>
<dbReference type="EMBL" id="JH658006">
    <property type="protein sequence ID" value="EXM16014.1"/>
    <property type="molecule type" value="Genomic_DNA"/>
</dbReference>
<accession>X0KQX6</accession>
<feature type="transmembrane region" description="Helical" evidence="5">
    <location>
        <begin position="67"/>
        <end position="83"/>
    </location>
</feature>
<reference evidence="7" key="2">
    <citation type="submission" date="2012-05" db="EMBL/GenBank/DDBJ databases">
        <title>The Genome Annotation of Fusarium oxysporum Cotton.</title>
        <authorList>
            <consortium name="The Broad Institute Genomics Platform"/>
            <person name="Ma L.-J."/>
            <person name="Corby-Kistler H."/>
            <person name="Broz K."/>
            <person name="Gale L.R."/>
            <person name="Jonkers W."/>
            <person name="O'Donnell K."/>
            <person name="Ploetz R."/>
            <person name="Steinberg C."/>
            <person name="Schwartz D.C."/>
            <person name="VanEtten H."/>
            <person name="Zhou S."/>
            <person name="Young S.K."/>
            <person name="Zeng Q."/>
            <person name="Gargeya S."/>
            <person name="Fitzgerald M."/>
            <person name="Abouelleil A."/>
            <person name="Alvarado L."/>
            <person name="Chapman S.B."/>
            <person name="Gainer-Dewar J."/>
            <person name="Goldberg J."/>
            <person name="Griggs A."/>
            <person name="Gujja S."/>
            <person name="Hansen M."/>
            <person name="Howarth C."/>
            <person name="Imamovic A."/>
            <person name="Ireland A."/>
            <person name="Larimer J."/>
            <person name="McCowan C."/>
            <person name="Murphy C."/>
            <person name="Pearson M."/>
            <person name="Poon T.W."/>
            <person name="Priest M."/>
            <person name="Roberts A."/>
            <person name="Saif S."/>
            <person name="Shea T."/>
            <person name="Sykes S."/>
            <person name="Wortman J."/>
            <person name="Nusbaum C."/>
            <person name="Birren B."/>
        </authorList>
    </citation>
    <scope>NUCLEOTIDE SEQUENCE</scope>
    <source>
        <strain evidence="7">25433</strain>
    </source>
</reference>
<dbReference type="Pfam" id="PF00324">
    <property type="entry name" value="AA_permease"/>
    <property type="match status" value="1"/>
</dbReference>
<dbReference type="GO" id="GO:0015171">
    <property type="term" value="F:amino acid transmembrane transporter activity"/>
    <property type="evidence" value="ECO:0007669"/>
    <property type="project" value="TreeGrafter"/>
</dbReference>
<dbReference type="InterPro" id="IPR004841">
    <property type="entry name" value="AA-permease/SLC12A_dom"/>
</dbReference>
<feature type="transmembrane region" description="Helical" evidence="5">
    <location>
        <begin position="154"/>
        <end position="174"/>
    </location>
</feature>
<evidence type="ECO:0000256" key="3">
    <source>
        <dbReference type="ARBA" id="ARBA00022989"/>
    </source>
</evidence>
<comment type="subcellular location">
    <subcellularLocation>
        <location evidence="1">Membrane</location>
        <topology evidence="1">Multi-pass membrane protein</topology>
    </subcellularLocation>
</comment>
<dbReference type="PANTHER" id="PTHR43341:SF6">
    <property type="entry name" value="AMINO ACID TRANSPORTER (EUROFUNG)"/>
    <property type="match status" value="1"/>
</dbReference>
<evidence type="ECO:0000256" key="4">
    <source>
        <dbReference type="ARBA" id="ARBA00023136"/>
    </source>
</evidence>